<feature type="chain" id="PRO_5040885396" description="CBM2 domain-containing protein" evidence="1">
    <location>
        <begin position="23"/>
        <end position="131"/>
    </location>
</feature>
<comment type="caution">
    <text evidence="3">The sequence shown here is derived from an EMBL/GenBank/DDBJ whole genome shotgun (WGS) entry which is preliminary data.</text>
</comment>
<sequence>MKYTFSVLAICLLLLHSHQVHSEDAEVNVFHQWPRGFYGEISIDLEEAVEDGWQLTVTMSKPVKKVEVWNAVLDSVSADKKVYVLKNKFWNRKLEAGRPLKFRFLGVKAKFRENRPKVSAEFTRLGEGSGF</sequence>
<feature type="signal peptide" evidence="1">
    <location>
        <begin position="1"/>
        <end position="22"/>
    </location>
</feature>
<reference evidence="3" key="1">
    <citation type="submission" date="2023-01" db="EMBL/GenBank/DDBJ databases">
        <title>Genome assembly of the deep-sea coral Lophelia pertusa.</title>
        <authorList>
            <person name="Herrera S."/>
            <person name="Cordes E."/>
        </authorList>
    </citation>
    <scope>NUCLEOTIDE SEQUENCE</scope>
    <source>
        <strain evidence="3">USNM1676648</strain>
        <tissue evidence="3">Polyp</tissue>
    </source>
</reference>
<keyword evidence="1" id="KW-0732">Signal</keyword>
<dbReference type="Pfam" id="PF00553">
    <property type="entry name" value="CBM_2"/>
    <property type="match status" value="1"/>
</dbReference>
<gene>
    <name evidence="3" type="ORF">OS493_005168</name>
</gene>
<dbReference type="SUPFAM" id="SSF49384">
    <property type="entry name" value="Carbohydrate-binding domain"/>
    <property type="match status" value="1"/>
</dbReference>
<dbReference type="AlphaFoldDB" id="A0A9X0CTC9"/>
<evidence type="ECO:0000313" key="4">
    <source>
        <dbReference type="Proteomes" id="UP001163046"/>
    </source>
</evidence>
<proteinExistence type="predicted"/>
<dbReference type="GO" id="GO:0005975">
    <property type="term" value="P:carbohydrate metabolic process"/>
    <property type="evidence" value="ECO:0007669"/>
    <property type="project" value="InterPro"/>
</dbReference>
<dbReference type="InterPro" id="IPR001919">
    <property type="entry name" value="CBD2"/>
</dbReference>
<keyword evidence="4" id="KW-1185">Reference proteome</keyword>
<dbReference type="GO" id="GO:0004553">
    <property type="term" value="F:hydrolase activity, hydrolyzing O-glycosyl compounds"/>
    <property type="evidence" value="ECO:0007669"/>
    <property type="project" value="InterPro"/>
</dbReference>
<protein>
    <recommendedName>
        <fullName evidence="2">CBM2 domain-containing protein</fullName>
    </recommendedName>
</protein>
<dbReference type="OrthoDB" id="5989122at2759"/>
<dbReference type="Proteomes" id="UP001163046">
    <property type="component" value="Unassembled WGS sequence"/>
</dbReference>
<feature type="domain" description="CBM2" evidence="2">
    <location>
        <begin position="26"/>
        <end position="111"/>
    </location>
</feature>
<dbReference type="InterPro" id="IPR012291">
    <property type="entry name" value="CBM2_carb-bd_dom_sf"/>
</dbReference>
<evidence type="ECO:0000313" key="3">
    <source>
        <dbReference type="EMBL" id="KAJ7374816.1"/>
    </source>
</evidence>
<dbReference type="GO" id="GO:0030247">
    <property type="term" value="F:polysaccharide binding"/>
    <property type="evidence" value="ECO:0007669"/>
    <property type="project" value="InterPro"/>
</dbReference>
<dbReference type="EMBL" id="MU826827">
    <property type="protein sequence ID" value="KAJ7374816.1"/>
    <property type="molecule type" value="Genomic_DNA"/>
</dbReference>
<evidence type="ECO:0000256" key="1">
    <source>
        <dbReference type="SAM" id="SignalP"/>
    </source>
</evidence>
<accession>A0A9X0CTC9</accession>
<evidence type="ECO:0000259" key="2">
    <source>
        <dbReference type="Pfam" id="PF00553"/>
    </source>
</evidence>
<name>A0A9X0CTC9_9CNID</name>
<dbReference type="InterPro" id="IPR008965">
    <property type="entry name" value="CBM2/CBM3_carb-bd_dom_sf"/>
</dbReference>
<organism evidence="3 4">
    <name type="scientific">Desmophyllum pertusum</name>
    <dbReference type="NCBI Taxonomy" id="174260"/>
    <lineage>
        <taxon>Eukaryota</taxon>
        <taxon>Metazoa</taxon>
        <taxon>Cnidaria</taxon>
        <taxon>Anthozoa</taxon>
        <taxon>Hexacorallia</taxon>
        <taxon>Scleractinia</taxon>
        <taxon>Caryophylliina</taxon>
        <taxon>Caryophylliidae</taxon>
        <taxon>Desmophyllum</taxon>
    </lineage>
</organism>
<dbReference type="Gene3D" id="2.60.40.290">
    <property type="match status" value="1"/>
</dbReference>